<dbReference type="Proteomes" id="UP000035740">
    <property type="component" value="Unassembled WGS sequence"/>
</dbReference>
<protein>
    <recommendedName>
        <fullName evidence="1">Bifunctional inhibitor/plant lipid transfer protein/seed storage helical domain-containing protein</fullName>
    </recommendedName>
</protein>
<evidence type="ECO:0000313" key="3">
    <source>
        <dbReference type="Proteomes" id="UP000035740"/>
    </source>
</evidence>
<dbReference type="Gramene" id="KMS99145">
    <property type="protein sequence ID" value="KMS99145"/>
    <property type="gene ID" value="BVRB_2g047530"/>
</dbReference>
<gene>
    <name evidence="2" type="ORF">BVRB_2g047530</name>
</gene>
<evidence type="ECO:0000313" key="2">
    <source>
        <dbReference type="EMBL" id="KMS99145.1"/>
    </source>
</evidence>
<dbReference type="OrthoDB" id="653734at2759"/>
<reference evidence="2 3" key="1">
    <citation type="journal article" date="2014" name="Nature">
        <title>The genome of the recently domesticated crop plant sugar beet (Beta vulgaris).</title>
        <authorList>
            <person name="Dohm J.C."/>
            <person name="Minoche A.E."/>
            <person name="Holtgrawe D."/>
            <person name="Capella-Gutierrez S."/>
            <person name="Zakrzewski F."/>
            <person name="Tafer H."/>
            <person name="Rupp O."/>
            <person name="Sorensen T.R."/>
            <person name="Stracke R."/>
            <person name="Reinhardt R."/>
            <person name="Goesmann A."/>
            <person name="Kraft T."/>
            <person name="Schulz B."/>
            <person name="Stadler P.F."/>
            <person name="Schmidt T."/>
            <person name="Gabaldon T."/>
            <person name="Lehrach H."/>
            <person name="Weisshaar B."/>
            <person name="Himmelbauer H."/>
        </authorList>
    </citation>
    <scope>NUCLEOTIDE SEQUENCE [LARGE SCALE GENOMIC DNA]</scope>
    <source>
        <tissue evidence="2">Taproot</tissue>
    </source>
</reference>
<dbReference type="AlphaFoldDB" id="A0A0J8E7Q3"/>
<dbReference type="InterPro" id="IPR044741">
    <property type="entry name" value="NsLTP-like"/>
</dbReference>
<dbReference type="Pfam" id="PF14368">
    <property type="entry name" value="LTP_2"/>
    <property type="match status" value="1"/>
</dbReference>
<dbReference type="OMA" id="EAMISME"/>
<proteinExistence type="predicted"/>
<name>A0A0J8E7Q3_BETVV</name>
<dbReference type="CDD" id="cd04660">
    <property type="entry name" value="nsLTP_like"/>
    <property type="match status" value="1"/>
</dbReference>
<dbReference type="Gene3D" id="1.10.110.10">
    <property type="entry name" value="Plant lipid-transfer and hydrophobic proteins"/>
    <property type="match status" value="1"/>
</dbReference>
<dbReference type="SUPFAM" id="SSF47699">
    <property type="entry name" value="Bifunctional inhibitor/lipid-transfer protein/seed storage 2S albumin"/>
    <property type="match status" value="1"/>
</dbReference>
<keyword evidence="3" id="KW-1185">Reference proteome</keyword>
<dbReference type="eggNOG" id="ENOG502S7IJ">
    <property type="taxonomic scope" value="Eukaryota"/>
</dbReference>
<evidence type="ECO:0000259" key="1">
    <source>
        <dbReference type="Pfam" id="PF14368"/>
    </source>
</evidence>
<feature type="domain" description="Bifunctional inhibitor/plant lipid transfer protein/seed storage helical" evidence="1">
    <location>
        <begin position="27"/>
        <end position="106"/>
    </location>
</feature>
<dbReference type="InterPro" id="IPR016140">
    <property type="entry name" value="Bifunc_inhib/LTP/seed_store"/>
</dbReference>
<organism evidence="2 3">
    <name type="scientific">Beta vulgaris subsp. vulgaris</name>
    <name type="common">Beet</name>
    <dbReference type="NCBI Taxonomy" id="3555"/>
    <lineage>
        <taxon>Eukaryota</taxon>
        <taxon>Viridiplantae</taxon>
        <taxon>Streptophyta</taxon>
        <taxon>Embryophyta</taxon>
        <taxon>Tracheophyta</taxon>
        <taxon>Spermatophyta</taxon>
        <taxon>Magnoliopsida</taxon>
        <taxon>eudicotyledons</taxon>
        <taxon>Gunneridae</taxon>
        <taxon>Pentapetalae</taxon>
        <taxon>Caryophyllales</taxon>
        <taxon>Chenopodiaceae</taxon>
        <taxon>Betoideae</taxon>
        <taxon>Beta</taxon>
    </lineage>
</organism>
<dbReference type="PANTHER" id="PTHR33286:SF1">
    <property type="entry name" value="OS01G0800600 PROTEIN"/>
    <property type="match status" value="1"/>
</dbReference>
<sequence>MASPTVRYTAVAIIIIAYVFGSHNFMAYGQSCAGDIPSLVRQCAKYVRKAGPKTPPSSQCCGVARNANVLCLCKYVTNGIEKFVSVDKAVFIAQYCGVPFQHGAKCGITPETFQNGNSLTDFIR</sequence>
<dbReference type="EMBL" id="KQ090233">
    <property type="protein sequence ID" value="KMS99145.1"/>
    <property type="molecule type" value="Genomic_DNA"/>
</dbReference>
<dbReference type="PANTHER" id="PTHR33286">
    <property type="entry name" value="BIFUNCTIONAL INHIBITOR/LIPID-TRANSFER PROTEIN/SEED STORAGE 2S ALBUMIN SUPERFAMILY PROTEIN"/>
    <property type="match status" value="1"/>
</dbReference>
<dbReference type="InterPro" id="IPR036312">
    <property type="entry name" value="Bifun_inhib/LTP/seed_sf"/>
</dbReference>
<accession>A0A0J8E7Q3</accession>